<keyword evidence="4" id="KW-1185">Reference proteome</keyword>
<keyword evidence="2" id="KW-0812">Transmembrane</keyword>
<dbReference type="Proteomes" id="UP000646749">
    <property type="component" value="Unassembled WGS sequence"/>
</dbReference>
<feature type="transmembrane region" description="Helical" evidence="2">
    <location>
        <begin position="93"/>
        <end position="117"/>
    </location>
</feature>
<proteinExistence type="predicted"/>
<evidence type="ECO:0000256" key="2">
    <source>
        <dbReference type="SAM" id="Phobius"/>
    </source>
</evidence>
<dbReference type="RefSeq" id="WP_203864480.1">
    <property type="nucleotide sequence ID" value="NZ_BONW01000002.1"/>
</dbReference>
<evidence type="ECO:0000313" key="3">
    <source>
        <dbReference type="EMBL" id="GIG85809.1"/>
    </source>
</evidence>
<feature type="region of interest" description="Disordered" evidence="1">
    <location>
        <begin position="1"/>
        <end position="86"/>
    </location>
</feature>
<reference evidence="3 4" key="1">
    <citation type="submission" date="2021-01" db="EMBL/GenBank/DDBJ databases">
        <title>Whole genome shotgun sequence of Plantactinospora endophytica NBRC 110450.</title>
        <authorList>
            <person name="Komaki H."/>
            <person name="Tamura T."/>
        </authorList>
    </citation>
    <scope>NUCLEOTIDE SEQUENCE [LARGE SCALE GENOMIC DNA]</scope>
    <source>
        <strain evidence="3 4">NBRC 110450</strain>
    </source>
</reference>
<evidence type="ECO:0000313" key="4">
    <source>
        <dbReference type="Proteomes" id="UP000646749"/>
    </source>
</evidence>
<dbReference type="EMBL" id="BONW01000002">
    <property type="protein sequence ID" value="GIG85809.1"/>
    <property type="molecule type" value="Genomic_DNA"/>
</dbReference>
<protein>
    <submittedName>
        <fullName evidence="3">Uncharacterized protein</fullName>
    </submittedName>
</protein>
<organism evidence="3 4">
    <name type="scientific">Plantactinospora endophytica</name>
    <dbReference type="NCBI Taxonomy" id="673535"/>
    <lineage>
        <taxon>Bacteria</taxon>
        <taxon>Bacillati</taxon>
        <taxon>Actinomycetota</taxon>
        <taxon>Actinomycetes</taxon>
        <taxon>Micromonosporales</taxon>
        <taxon>Micromonosporaceae</taxon>
        <taxon>Plantactinospora</taxon>
    </lineage>
</organism>
<keyword evidence="2" id="KW-1133">Transmembrane helix</keyword>
<feature type="compositionally biased region" description="Basic and acidic residues" evidence="1">
    <location>
        <begin position="195"/>
        <end position="205"/>
    </location>
</feature>
<name>A0ABQ4DTM9_9ACTN</name>
<sequence length="266" mass="27858">MTDDASTPAADDATSGTRYGSGSTGRTGPTDSTGRTGTTGSTGRTGTTGGADPAGSAGRDGAVPPGSSAASDRAAEQPRQPDPAARRRRRLTIAGIAGAAVVVLLVCGCLGAFAAGIGRFARESDRERTAQARADSACHELEQRLNRLTPPGATASPGERAAAIRDENAAVRPFLSEIERLRGWWDDDRDDDRDSDDHPRGRGESWQRLVDARTSYADALDRQVTNGEPAFFIAPRDPVGRPLLDRLQRGPAECGAAARRLAAPDL</sequence>
<feature type="compositionally biased region" description="Low complexity" evidence="1">
    <location>
        <begin position="1"/>
        <end position="57"/>
    </location>
</feature>
<evidence type="ECO:0000256" key="1">
    <source>
        <dbReference type="SAM" id="MobiDB-lite"/>
    </source>
</evidence>
<gene>
    <name evidence="3" type="ORF">Pen02_07450</name>
</gene>
<accession>A0ABQ4DTM9</accession>
<feature type="region of interest" description="Disordered" evidence="1">
    <location>
        <begin position="186"/>
        <end position="205"/>
    </location>
</feature>
<comment type="caution">
    <text evidence="3">The sequence shown here is derived from an EMBL/GenBank/DDBJ whole genome shotgun (WGS) entry which is preliminary data.</text>
</comment>
<keyword evidence="2" id="KW-0472">Membrane</keyword>